<dbReference type="PANTHER" id="PTHR28055:SF1">
    <property type="entry name" value="ALTERED INHERITANCE OF MITOCHONDRIA PROTEIN 41, MITOCHONDRIAL"/>
    <property type="match status" value="1"/>
</dbReference>
<reference evidence="1 2" key="1">
    <citation type="submission" date="2018-07" db="EMBL/GenBank/DDBJ databases">
        <title>Freshwater and sediment microbial communities from various areas in North America, analyzing microbe dynamics in response to fracking.</title>
        <authorList>
            <person name="Lamendella R."/>
        </authorList>
    </citation>
    <scope>NUCLEOTIDE SEQUENCE [LARGE SCALE GENOMIC DNA]</scope>
    <source>
        <strain evidence="1 2">160A</strain>
    </source>
</reference>
<dbReference type="STRING" id="1168289.GCA_000259075_01326"/>
<sequence length="152" mass="16706">MSLIDKISDEIKVAMKARDALRLEALRSVKKELIEAKTSGKSGGEISPDEELKLLQRMVKQRKDSANIYSAQGRADLYDKEVAEAEVISEFLPEQISPEEMEKVVVEIIEEVGAQSVKDMGKVMGIATKKLAGKADGKDVSNTVKRLLASED</sequence>
<dbReference type="EMBL" id="QPIZ01000021">
    <property type="protein sequence ID" value="RCW30579.1"/>
    <property type="molecule type" value="Genomic_DNA"/>
</dbReference>
<accession>A0A2T0XTS2</accession>
<proteinExistence type="predicted"/>
<dbReference type="InterPro" id="IPR023168">
    <property type="entry name" value="GatB_Yqey_C_2"/>
</dbReference>
<dbReference type="Proteomes" id="UP000252733">
    <property type="component" value="Unassembled WGS sequence"/>
</dbReference>
<evidence type="ECO:0008006" key="3">
    <source>
        <dbReference type="Google" id="ProtNLM"/>
    </source>
</evidence>
<dbReference type="RefSeq" id="WP_106151598.1">
    <property type="nucleotide sequence ID" value="NZ_PVTS01000001.1"/>
</dbReference>
<evidence type="ECO:0000313" key="1">
    <source>
        <dbReference type="EMBL" id="RCW30579.1"/>
    </source>
</evidence>
<dbReference type="InterPro" id="IPR019004">
    <property type="entry name" value="YqeY/Aim41"/>
</dbReference>
<dbReference type="InterPro" id="IPR042184">
    <property type="entry name" value="YqeY/Aim41_N"/>
</dbReference>
<dbReference type="AlphaFoldDB" id="A0A2T0XTS2"/>
<dbReference type="GO" id="GO:0016884">
    <property type="term" value="F:carbon-nitrogen ligase activity, with glutamine as amido-N-donor"/>
    <property type="evidence" value="ECO:0007669"/>
    <property type="project" value="InterPro"/>
</dbReference>
<dbReference type="PANTHER" id="PTHR28055">
    <property type="entry name" value="ALTERED INHERITANCE OF MITOCHONDRIA PROTEIN 41, MITOCHONDRIAL"/>
    <property type="match status" value="1"/>
</dbReference>
<dbReference type="SUPFAM" id="SSF89095">
    <property type="entry name" value="GatB/YqeY motif"/>
    <property type="match status" value="1"/>
</dbReference>
<comment type="caution">
    <text evidence="1">The sequence shown here is derived from an EMBL/GenBank/DDBJ whole genome shotgun (WGS) entry which is preliminary data.</text>
</comment>
<dbReference type="InterPro" id="IPR003789">
    <property type="entry name" value="Asn/Gln_tRNA_amidoTrase-B-like"/>
</dbReference>
<protein>
    <recommendedName>
        <fullName evidence="3">GatB/YqeY domain-containing protein</fullName>
    </recommendedName>
</protein>
<dbReference type="Gene3D" id="1.10.10.410">
    <property type="match status" value="1"/>
</dbReference>
<name>A0A2T0XTS2_9BACT</name>
<dbReference type="Pfam" id="PF09424">
    <property type="entry name" value="YqeY"/>
    <property type="match status" value="1"/>
</dbReference>
<dbReference type="OrthoDB" id="9788127at2"/>
<gene>
    <name evidence="1" type="ORF">DFO77_12115</name>
</gene>
<organism evidence="1 2">
    <name type="scientific">Marinilabilia salmonicolor</name>
    <dbReference type="NCBI Taxonomy" id="989"/>
    <lineage>
        <taxon>Bacteria</taxon>
        <taxon>Pseudomonadati</taxon>
        <taxon>Bacteroidota</taxon>
        <taxon>Bacteroidia</taxon>
        <taxon>Marinilabiliales</taxon>
        <taxon>Marinilabiliaceae</taxon>
        <taxon>Marinilabilia</taxon>
    </lineage>
</organism>
<evidence type="ECO:0000313" key="2">
    <source>
        <dbReference type="Proteomes" id="UP000252733"/>
    </source>
</evidence>
<keyword evidence="2" id="KW-1185">Reference proteome</keyword>
<dbReference type="Gene3D" id="1.10.1510.10">
    <property type="entry name" value="Uncharacterised protein YqeY/AIM41 PF09424, N-terminal domain"/>
    <property type="match status" value="1"/>
</dbReference>